<reference evidence="2" key="1">
    <citation type="submission" date="2020-09" db="EMBL/GenBank/DDBJ databases">
        <title>Secondary metabolite and genome analysis of marine Streptomyces chumphonensis KK1-2T.</title>
        <authorList>
            <person name="Phongsopitanun W."/>
            <person name="Kanchanasin P."/>
            <person name="Pittayakhajonwut P."/>
            <person name="Suwanborirux K."/>
            <person name="Tanasupawat S."/>
        </authorList>
    </citation>
    <scope>NUCLEOTIDE SEQUENCE</scope>
    <source>
        <strain evidence="2">KK1-2</strain>
    </source>
</reference>
<dbReference type="Proteomes" id="UP000632289">
    <property type="component" value="Unassembled WGS sequence"/>
</dbReference>
<dbReference type="RefSeq" id="WP_191210244.1">
    <property type="nucleotide sequence ID" value="NZ_BAABKL010000050.1"/>
</dbReference>
<feature type="region of interest" description="Disordered" evidence="1">
    <location>
        <begin position="61"/>
        <end position="81"/>
    </location>
</feature>
<sequence>METRVTEMVKGSPTALGGLLLATSALFGCTADAGEDGTDDARWSDGASRCVTELRLGLADDPPSARAGTECRGAPPSRQEVTVVIQRSGPRGWETVGDMSNHAIFEPGAVKRTDTDFPCEPGEYRSWVTELTAYGATDDDARPVEHSMTHFELTDDDCTS</sequence>
<evidence type="ECO:0000313" key="2">
    <source>
        <dbReference type="EMBL" id="MBD3932948.1"/>
    </source>
</evidence>
<evidence type="ECO:0000313" key="3">
    <source>
        <dbReference type="Proteomes" id="UP000632289"/>
    </source>
</evidence>
<accession>A0A927F0L7</accession>
<organism evidence="2 3">
    <name type="scientific">Streptomyces chumphonensis</name>
    <dbReference type="NCBI Taxonomy" id="1214925"/>
    <lineage>
        <taxon>Bacteria</taxon>
        <taxon>Bacillati</taxon>
        <taxon>Actinomycetota</taxon>
        <taxon>Actinomycetes</taxon>
        <taxon>Kitasatosporales</taxon>
        <taxon>Streptomycetaceae</taxon>
        <taxon>Streptomyces</taxon>
    </lineage>
</organism>
<name>A0A927F0L7_9ACTN</name>
<dbReference type="EMBL" id="JACXYU010000007">
    <property type="protein sequence ID" value="MBD3932948.1"/>
    <property type="molecule type" value="Genomic_DNA"/>
</dbReference>
<comment type="caution">
    <text evidence="2">The sequence shown here is derived from an EMBL/GenBank/DDBJ whole genome shotgun (WGS) entry which is preliminary data.</text>
</comment>
<protein>
    <recommendedName>
        <fullName evidence="4">Lipoprotein</fullName>
    </recommendedName>
</protein>
<evidence type="ECO:0000256" key="1">
    <source>
        <dbReference type="SAM" id="MobiDB-lite"/>
    </source>
</evidence>
<dbReference type="AlphaFoldDB" id="A0A927F0L7"/>
<gene>
    <name evidence="2" type="ORF">IF129_15485</name>
</gene>
<dbReference type="PROSITE" id="PS51257">
    <property type="entry name" value="PROKAR_LIPOPROTEIN"/>
    <property type="match status" value="1"/>
</dbReference>
<evidence type="ECO:0008006" key="4">
    <source>
        <dbReference type="Google" id="ProtNLM"/>
    </source>
</evidence>
<proteinExistence type="predicted"/>
<keyword evidence="3" id="KW-1185">Reference proteome</keyword>